<protein>
    <recommendedName>
        <fullName evidence="2">Alpha/beta hydrolase</fullName>
    </recommendedName>
</protein>
<comment type="caution">
    <text evidence="1">The sequence shown here is derived from an EMBL/GenBank/DDBJ whole genome shotgun (WGS) entry which is preliminary data.</text>
</comment>
<sequence length="128" mass="14628">MPRLIGLMMLNTVGVEAFNGLPVMIINKQEETLDRTETLSLSCRLLTSRMPPLRYESSMRALPGTSLVLVGERDEEFAGESYQPLFPLHTDAEVEVLPGLTHDGMFLSEETFRRIEAWWNKLDWMPNT</sequence>
<gene>
    <name evidence="1" type="ORF">GK047_21470</name>
</gene>
<proteinExistence type="predicted"/>
<dbReference type="EMBL" id="JAAIKC010000010">
    <property type="protein sequence ID" value="NEW08573.1"/>
    <property type="molecule type" value="Genomic_DNA"/>
</dbReference>
<accession>A0A6G4A275</accession>
<evidence type="ECO:0000313" key="1">
    <source>
        <dbReference type="EMBL" id="NEW08573.1"/>
    </source>
</evidence>
<dbReference type="SUPFAM" id="SSF53474">
    <property type="entry name" value="alpha/beta-Hydrolases"/>
    <property type="match status" value="1"/>
</dbReference>
<dbReference type="RefSeq" id="WP_163951575.1">
    <property type="nucleotide sequence ID" value="NZ_JAAIKC010000010.1"/>
</dbReference>
<evidence type="ECO:0008006" key="2">
    <source>
        <dbReference type="Google" id="ProtNLM"/>
    </source>
</evidence>
<name>A0A6G4A275_9BACL</name>
<dbReference type="AlphaFoldDB" id="A0A6G4A275"/>
<organism evidence="1">
    <name type="scientific">Paenibacillus sp. SYP-B3998</name>
    <dbReference type="NCBI Taxonomy" id="2678564"/>
    <lineage>
        <taxon>Bacteria</taxon>
        <taxon>Bacillati</taxon>
        <taxon>Bacillota</taxon>
        <taxon>Bacilli</taxon>
        <taxon>Bacillales</taxon>
        <taxon>Paenibacillaceae</taxon>
        <taxon>Paenibacillus</taxon>
    </lineage>
</organism>
<dbReference type="InterPro" id="IPR029058">
    <property type="entry name" value="AB_hydrolase_fold"/>
</dbReference>
<reference evidence="1" key="1">
    <citation type="submission" date="2020-02" db="EMBL/GenBank/DDBJ databases">
        <authorList>
            <person name="Shen X.-R."/>
            <person name="Zhang Y.-X."/>
        </authorList>
    </citation>
    <scope>NUCLEOTIDE SEQUENCE</scope>
    <source>
        <strain evidence="1">SYP-B3998</strain>
    </source>
</reference>